<accession>A0A5J4Z3A1</accession>
<evidence type="ECO:0000313" key="3">
    <source>
        <dbReference type="Proteomes" id="UP000324585"/>
    </source>
</evidence>
<reference evidence="3" key="1">
    <citation type="journal article" date="2019" name="Nat. Commun.">
        <title>Expansion of phycobilisome linker gene families in mesophilic red algae.</title>
        <authorList>
            <person name="Lee J."/>
            <person name="Kim D."/>
            <person name="Bhattacharya D."/>
            <person name="Yoon H.S."/>
        </authorList>
    </citation>
    <scope>NUCLEOTIDE SEQUENCE [LARGE SCALE GENOMIC DNA]</scope>
    <source>
        <strain evidence="3">CCMP 1328</strain>
    </source>
</reference>
<gene>
    <name evidence="2" type="ORF">FVE85_1142</name>
</gene>
<evidence type="ECO:0000313" key="2">
    <source>
        <dbReference type="EMBL" id="KAA8497413.1"/>
    </source>
</evidence>
<evidence type="ECO:0000256" key="1">
    <source>
        <dbReference type="SAM" id="MobiDB-lite"/>
    </source>
</evidence>
<organism evidence="2 3">
    <name type="scientific">Porphyridium purpureum</name>
    <name type="common">Red alga</name>
    <name type="synonym">Porphyridium cruentum</name>
    <dbReference type="NCBI Taxonomy" id="35688"/>
    <lineage>
        <taxon>Eukaryota</taxon>
        <taxon>Rhodophyta</taxon>
        <taxon>Bangiophyceae</taxon>
        <taxon>Porphyridiales</taxon>
        <taxon>Porphyridiaceae</taxon>
        <taxon>Porphyridium</taxon>
    </lineage>
</organism>
<dbReference type="EMBL" id="VRMN01000002">
    <property type="protein sequence ID" value="KAA8497413.1"/>
    <property type="molecule type" value="Genomic_DNA"/>
</dbReference>
<dbReference type="AlphaFoldDB" id="A0A5J4Z3A1"/>
<comment type="caution">
    <text evidence="2">The sequence shown here is derived from an EMBL/GenBank/DDBJ whole genome shotgun (WGS) entry which is preliminary data.</text>
</comment>
<keyword evidence="3" id="KW-1185">Reference proteome</keyword>
<feature type="region of interest" description="Disordered" evidence="1">
    <location>
        <begin position="73"/>
        <end position="105"/>
    </location>
</feature>
<name>A0A5J4Z3A1_PORPP</name>
<sequence>MRGPETETERPIAERADEAPCVAETQKLLSETLAHDVVDAAFWERIGVAVFNLRRCAESEGILSVQIDAYQVEDESKPDPDAPAAAPDSFATESPNGIAGHTAYG</sequence>
<dbReference type="Proteomes" id="UP000324585">
    <property type="component" value="Unassembled WGS sequence"/>
</dbReference>
<protein>
    <submittedName>
        <fullName evidence="2">Uncharacterized protein</fullName>
    </submittedName>
</protein>
<proteinExistence type="predicted"/>